<comment type="caution">
    <text evidence="2">The sequence shown here is derived from an EMBL/GenBank/DDBJ whole genome shotgun (WGS) entry which is preliminary data.</text>
</comment>
<feature type="transmembrane region" description="Helical" evidence="1">
    <location>
        <begin position="49"/>
        <end position="72"/>
    </location>
</feature>
<feature type="transmembrane region" description="Helical" evidence="1">
    <location>
        <begin position="84"/>
        <end position="107"/>
    </location>
</feature>
<evidence type="ECO:0000313" key="2">
    <source>
        <dbReference type="EMBL" id="MBD8043470.1"/>
    </source>
</evidence>
<dbReference type="Proteomes" id="UP000652763">
    <property type="component" value="Unassembled WGS sequence"/>
</dbReference>
<dbReference type="InterPro" id="IPR021354">
    <property type="entry name" value="DUF2975"/>
</dbReference>
<protein>
    <submittedName>
        <fullName evidence="2">DUF2975 domain-containing protein</fullName>
    </submittedName>
</protein>
<keyword evidence="1" id="KW-0472">Membrane</keyword>
<keyword evidence="3" id="KW-1185">Reference proteome</keyword>
<dbReference type="EMBL" id="JACSQC010000003">
    <property type="protein sequence ID" value="MBD8043470.1"/>
    <property type="molecule type" value="Genomic_DNA"/>
</dbReference>
<feature type="transmembrane region" description="Helical" evidence="1">
    <location>
        <begin position="119"/>
        <end position="139"/>
    </location>
</feature>
<gene>
    <name evidence="2" type="ORF">H9638_06560</name>
</gene>
<organism evidence="2 3">
    <name type="scientific">Arthrobacter pullicola</name>
    <dbReference type="NCBI Taxonomy" id="2762224"/>
    <lineage>
        <taxon>Bacteria</taxon>
        <taxon>Bacillati</taxon>
        <taxon>Actinomycetota</taxon>
        <taxon>Actinomycetes</taxon>
        <taxon>Micrococcales</taxon>
        <taxon>Micrococcaceae</taxon>
        <taxon>Arthrobacter</taxon>
    </lineage>
</organism>
<reference evidence="2 3" key="1">
    <citation type="submission" date="2020-08" db="EMBL/GenBank/DDBJ databases">
        <title>A Genomic Blueprint of the Chicken Gut Microbiome.</title>
        <authorList>
            <person name="Gilroy R."/>
            <person name="Ravi A."/>
            <person name="Getino M."/>
            <person name="Pursley I."/>
            <person name="Horton D.L."/>
            <person name="Alikhan N.-F."/>
            <person name="Baker D."/>
            <person name="Gharbi K."/>
            <person name="Hall N."/>
            <person name="Watson M."/>
            <person name="Adriaenssens E.M."/>
            <person name="Foster-Nyarko E."/>
            <person name="Jarju S."/>
            <person name="Secka A."/>
            <person name="Antonio M."/>
            <person name="Oren A."/>
            <person name="Chaudhuri R."/>
            <person name="La Ragione R.M."/>
            <person name="Hildebrand F."/>
            <person name="Pallen M.J."/>
        </authorList>
    </citation>
    <scope>NUCLEOTIDE SEQUENCE [LARGE SCALE GENOMIC DNA]</scope>
    <source>
        <strain evidence="2 3">Sa2BUA2</strain>
    </source>
</reference>
<evidence type="ECO:0000256" key="1">
    <source>
        <dbReference type="SAM" id="Phobius"/>
    </source>
</evidence>
<keyword evidence="1" id="KW-0812">Transmembrane</keyword>
<dbReference type="Pfam" id="PF11188">
    <property type="entry name" value="DUF2975"/>
    <property type="match status" value="1"/>
</dbReference>
<keyword evidence="1" id="KW-1133">Transmembrane helix</keyword>
<name>A0ABR8YGX9_9MICC</name>
<evidence type="ECO:0000313" key="3">
    <source>
        <dbReference type="Proteomes" id="UP000652763"/>
    </source>
</evidence>
<sequence>MNRPVRVQLRVLLVLMFLLILLAQAVLFPTMGAEMAASFPEYAHLLVPYVSVVVCGLACVQIAVLAAWCLVGMTVQGRPVTPRALACATVMAAASGTATLLAVLLAWHLFEVVQQGNPATLFGLGSAVITGTAMTVMSLRVRGRLGASMAAEAGTPASDRGRGNRV</sequence>
<dbReference type="RefSeq" id="WP_191746428.1">
    <property type="nucleotide sequence ID" value="NZ_JACSQC010000003.1"/>
</dbReference>
<accession>A0ABR8YGX9</accession>
<proteinExistence type="predicted"/>